<protein>
    <submittedName>
        <fullName evidence="2">Proteasome assembly chaperone family protein</fullName>
    </submittedName>
</protein>
<dbReference type="Pfam" id="PF09754">
    <property type="entry name" value="PAC2"/>
    <property type="match status" value="1"/>
</dbReference>
<dbReference type="Gene3D" id="3.40.50.10900">
    <property type="entry name" value="PAC-like subunit"/>
    <property type="match status" value="1"/>
</dbReference>
<dbReference type="EMBL" id="DTFF01000080">
    <property type="protein sequence ID" value="HGI88482.1"/>
    <property type="molecule type" value="Genomic_DNA"/>
</dbReference>
<dbReference type="PANTHER" id="PTHR35610">
    <property type="entry name" value="3-ISOPROPYLMALATE DEHYDRATASE-RELATED"/>
    <property type="match status" value="1"/>
</dbReference>
<gene>
    <name evidence="2" type="ORF">ENV14_08895</name>
</gene>
<dbReference type="GO" id="GO:0000502">
    <property type="term" value="C:proteasome complex"/>
    <property type="evidence" value="ECO:0007669"/>
    <property type="project" value="UniProtKB-KW"/>
</dbReference>
<feature type="coiled-coil region" evidence="1">
    <location>
        <begin position="208"/>
        <end position="242"/>
    </location>
</feature>
<sequence length="245" mass="27698">MSRRGYRLKLFSKHTTVENSKTVLITGFQGFGGVGYLTIRYIVSKLNMKVIGYIEPPDIPDFTSVEEYGLSMPHEIFSRNIKGVNLIALLNRVNPERKYLTSFVNSVLNLIKDLQIQEVYLIGGLDIRFREGNEEFRWVKTSSMNGISISSPYFVKGAYIVGPLAALLLEFEHRSIPAIAVFPYTEPESIDHKAAAVAVKILSEILGLDVDISELIKYAEKVEELEKNIQEALLNIERKESVMHT</sequence>
<evidence type="ECO:0000313" key="2">
    <source>
        <dbReference type="EMBL" id="HGI88482.1"/>
    </source>
</evidence>
<dbReference type="SUPFAM" id="SSF159659">
    <property type="entry name" value="Cgl1923-like"/>
    <property type="match status" value="1"/>
</dbReference>
<dbReference type="PANTHER" id="PTHR35610:SF3">
    <property type="entry name" value="PROTEASOME ASSEMBLY CHAPERONE FAMILY PROTEIN"/>
    <property type="match status" value="1"/>
</dbReference>
<dbReference type="InterPro" id="IPR019151">
    <property type="entry name" value="Proteasome_assmbl_chaperone_2"/>
</dbReference>
<proteinExistence type="predicted"/>
<dbReference type="AlphaFoldDB" id="A0A7C4FCF2"/>
<evidence type="ECO:0000256" key="1">
    <source>
        <dbReference type="SAM" id="Coils"/>
    </source>
</evidence>
<name>A0A7C4FCF2_9CREN</name>
<comment type="caution">
    <text evidence="2">The sequence shown here is derived from an EMBL/GenBank/DDBJ whole genome shotgun (WGS) entry which is preliminary data.</text>
</comment>
<organism evidence="2">
    <name type="scientific">Ignisphaera aggregans</name>
    <dbReference type="NCBI Taxonomy" id="334771"/>
    <lineage>
        <taxon>Archaea</taxon>
        <taxon>Thermoproteota</taxon>
        <taxon>Thermoprotei</taxon>
        <taxon>Desulfurococcales</taxon>
        <taxon>Desulfurococcaceae</taxon>
        <taxon>Ignisphaera</taxon>
    </lineage>
</organism>
<keyword evidence="1" id="KW-0175">Coiled coil</keyword>
<keyword evidence="2" id="KW-0647">Proteasome</keyword>
<reference evidence="2" key="1">
    <citation type="journal article" date="2020" name="mSystems">
        <title>Genome- and Community-Level Interaction Insights into Carbon Utilization and Element Cycling Functions of Hydrothermarchaeota in Hydrothermal Sediment.</title>
        <authorList>
            <person name="Zhou Z."/>
            <person name="Liu Y."/>
            <person name="Xu W."/>
            <person name="Pan J."/>
            <person name="Luo Z.H."/>
            <person name="Li M."/>
        </authorList>
    </citation>
    <scope>NUCLEOTIDE SEQUENCE [LARGE SCALE GENOMIC DNA]</scope>
    <source>
        <strain evidence="2">SpSt-732</strain>
    </source>
</reference>
<dbReference type="InterPro" id="IPR038389">
    <property type="entry name" value="PSMG2_sf"/>
</dbReference>
<accession>A0A7C4FCF2</accession>